<gene>
    <name evidence="1" type="ORF">RSSSTS7063_00997</name>
</gene>
<keyword evidence="2" id="KW-1185">Reference proteome</keyword>
<dbReference type="AlphaFoldDB" id="A0A564W6E5"/>
<evidence type="ECO:0000313" key="1">
    <source>
        <dbReference type="EMBL" id="VUX40395.1"/>
    </source>
</evidence>
<evidence type="ECO:0000313" key="2">
    <source>
        <dbReference type="Proteomes" id="UP000408482"/>
    </source>
</evidence>
<proteinExistence type="predicted"/>
<sequence length="29" mass="3341">MQEDIGLICKQIGLFSYNKKKKKIESGKI</sequence>
<dbReference type="Proteomes" id="UP000408482">
    <property type="component" value="Unassembled WGS sequence"/>
</dbReference>
<name>A0A564W6E5_9FIRM</name>
<organism evidence="1 2">
    <name type="scientific">Blautia luti</name>
    <dbReference type="NCBI Taxonomy" id="89014"/>
    <lineage>
        <taxon>Bacteria</taxon>
        <taxon>Bacillati</taxon>
        <taxon>Bacillota</taxon>
        <taxon>Clostridia</taxon>
        <taxon>Lachnospirales</taxon>
        <taxon>Lachnospiraceae</taxon>
        <taxon>Blautia</taxon>
    </lineage>
</organism>
<reference evidence="1 2" key="1">
    <citation type="submission" date="2019-07" db="EMBL/GenBank/DDBJ databases">
        <authorList>
            <person name="Hibberd C M."/>
            <person name="Gehrig L. J."/>
            <person name="Chang H.-W."/>
            <person name="Venkatesh S."/>
        </authorList>
    </citation>
    <scope>NUCLEOTIDE SEQUENCE [LARGE SCALE GENOMIC DNA]</scope>
    <source>
        <strain evidence="1">Blautia_luti_SSTS_Bg7063</strain>
    </source>
</reference>
<protein>
    <submittedName>
        <fullName evidence="1">Uncharacterized protein</fullName>
    </submittedName>
</protein>
<accession>A0A564W6E5</accession>
<dbReference type="EMBL" id="CABHNW010000151">
    <property type="protein sequence ID" value="VUX40395.1"/>
    <property type="molecule type" value="Genomic_DNA"/>
</dbReference>